<feature type="transmembrane region" description="Helical" evidence="1">
    <location>
        <begin position="43"/>
        <end position="64"/>
    </location>
</feature>
<evidence type="ECO:0000313" key="2">
    <source>
        <dbReference type="EMBL" id="WPF87423.1"/>
    </source>
</evidence>
<gene>
    <name evidence="2" type="ORF">SAY89_11465</name>
</gene>
<sequence length="280" mass="31185">MNILTVLCEGIKDSSEVREKEREEREKGYFKCPNYDLVKYIQVFVNIRFLSLPVFVLTLVFYSLSISQVCGETVGDSSNLDVDPSLIENSPVIQKWIKEIPDVSDEIRNQPSFPTLFRIGYSQFPSNHHSGGVYFGIEDLFVGDTPLTFSADYSSDLSNNSQGQRLSVGSTVQYYLLPLGSYINIAPVVGYRYIETNGYHSDGVNVGVKVKLAFSPQGAADISLIQSFIAPTSNDEVGVTEIKAGYAINKHLRLSSGISWQNSIKQEDSQLNIGLEWILK</sequence>
<reference evidence="2" key="1">
    <citation type="submission" date="2023-11" db="EMBL/GenBank/DDBJ databases">
        <title>Genome sequence of Cyanobacterium aponinum BCRC AL20115.</title>
        <authorList>
            <person name="Chang H.-Y."/>
            <person name="Lin K.-M."/>
            <person name="Hsueh H.-T."/>
            <person name="Chu H.-A."/>
            <person name="Kuo C.-H."/>
        </authorList>
    </citation>
    <scope>NUCLEOTIDE SEQUENCE</scope>
    <source>
        <strain evidence="2">AL20115</strain>
    </source>
</reference>
<dbReference type="EMBL" id="CP138348">
    <property type="protein sequence ID" value="WPF87423.1"/>
    <property type="molecule type" value="Genomic_DNA"/>
</dbReference>
<protein>
    <submittedName>
        <fullName evidence="2">Uncharacterized protein</fullName>
    </submittedName>
</protein>
<accession>A0AAF0Z8M3</accession>
<dbReference type="RefSeq" id="WP_320001010.1">
    <property type="nucleotide sequence ID" value="NZ_CP138348.1"/>
</dbReference>
<name>A0AAF0Z8M3_9CHRO</name>
<proteinExistence type="predicted"/>
<keyword evidence="1" id="KW-1133">Transmembrane helix</keyword>
<evidence type="ECO:0000256" key="1">
    <source>
        <dbReference type="SAM" id="Phobius"/>
    </source>
</evidence>
<keyword evidence="1" id="KW-0472">Membrane</keyword>
<organism evidence="2">
    <name type="scientific">Cyanobacterium aponinum AL20115</name>
    <dbReference type="NCBI Taxonomy" id="3090662"/>
    <lineage>
        <taxon>Bacteria</taxon>
        <taxon>Bacillati</taxon>
        <taxon>Cyanobacteriota</taxon>
        <taxon>Cyanophyceae</taxon>
        <taxon>Oscillatoriophycideae</taxon>
        <taxon>Chroococcales</taxon>
        <taxon>Geminocystaceae</taxon>
        <taxon>Cyanobacterium</taxon>
    </lineage>
</organism>
<keyword evidence="1" id="KW-0812">Transmembrane</keyword>
<dbReference type="AlphaFoldDB" id="A0AAF0Z8M3"/>